<name>A0AA45HJ10_9BACT</name>
<protein>
    <submittedName>
        <fullName evidence="1">Uncharacterized protein DUF4003</fullName>
    </submittedName>
</protein>
<dbReference type="Pfam" id="PF13170">
    <property type="entry name" value="DUF4003"/>
    <property type="match status" value="1"/>
</dbReference>
<dbReference type="InterPro" id="IPR025062">
    <property type="entry name" value="DUF4003"/>
</dbReference>
<organism evidence="1 2">
    <name type="scientific">Oceanotoga teriensis</name>
    <dbReference type="NCBI Taxonomy" id="515440"/>
    <lineage>
        <taxon>Bacteria</taxon>
        <taxon>Thermotogati</taxon>
        <taxon>Thermotogota</taxon>
        <taxon>Thermotogae</taxon>
        <taxon>Petrotogales</taxon>
        <taxon>Petrotogaceae</taxon>
        <taxon>Oceanotoga</taxon>
    </lineage>
</organism>
<sequence length="314" mass="37269">MKSFNKYFTEYEKIKNFLKWRLNPEIIKLIALIYYIFDSEFDEFRFKETVKLIKENSKLFVHYKGYLIYQLAAMLCSKYENSSEKFDELKRIDMEFNKLRFENSSYLSIVSFFLIEMADKDDIISKSSEIYLTMKNKNFFISSEDDYPLAVLLSVTEKNEIELFEDIESYYKSLMKRKFKKGKELQFLSQLLGVFEIDQKGLYMDKCRTLFEFLKSSNMSKEKMIYPVIGLAVINDEDLDSYFKKTMNTYEIIKNTKGFKFGKTINTVLAFVLNFDFNEKDKLKPKIKLNLDEIMKAQLVTLIALYSASLNCAE</sequence>
<evidence type="ECO:0000313" key="2">
    <source>
        <dbReference type="Proteomes" id="UP000245921"/>
    </source>
</evidence>
<dbReference type="AlphaFoldDB" id="A0AA45HJ10"/>
<dbReference type="Proteomes" id="UP000245921">
    <property type="component" value="Unassembled WGS sequence"/>
</dbReference>
<proteinExistence type="predicted"/>
<dbReference type="EMBL" id="QGGI01000004">
    <property type="protein sequence ID" value="PWJ95588.1"/>
    <property type="molecule type" value="Genomic_DNA"/>
</dbReference>
<accession>A0AA45HJ10</accession>
<keyword evidence="2" id="KW-1185">Reference proteome</keyword>
<dbReference type="RefSeq" id="WP_109604130.1">
    <property type="nucleotide sequence ID" value="NZ_JAMHJO010000009.1"/>
</dbReference>
<comment type="caution">
    <text evidence="1">The sequence shown here is derived from an EMBL/GenBank/DDBJ whole genome shotgun (WGS) entry which is preliminary data.</text>
</comment>
<reference evidence="1 2" key="1">
    <citation type="submission" date="2018-05" db="EMBL/GenBank/DDBJ databases">
        <title>Genomic Encyclopedia of Type Strains, Phase IV (KMG-IV): sequencing the most valuable type-strain genomes for metagenomic binning, comparative biology and taxonomic classification.</title>
        <authorList>
            <person name="Goeker M."/>
        </authorList>
    </citation>
    <scope>NUCLEOTIDE SEQUENCE [LARGE SCALE GENOMIC DNA]</scope>
    <source>
        <strain evidence="1 2">DSM 24906</strain>
    </source>
</reference>
<evidence type="ECO:0000313" key="1">
    <source>
        <dbReference type="EMBL" id="PWJ95588.1"/>
    </source>
</evidence>
<gene>
    <name evidence="1" type="ORF">C7380_1042</name>
</gene>